<feature type="region of interest" description="Disordered" evidence="5">
    <location>
        <begin position="515"/>
        <end position="538"/>
    </location>
</feature>
<dbReference type="Pfam" id="PF00266">
    <property type="entry name" value="Aminotran_5"/>
    <property type="match status" value="1"/>
</dbReference>
<comment type="caution">
    <text evidence="7">The sequence shown here is derived from an EMBL/GenBank/DDBJ whole genome shotgun (WGS) entry which is preliminary data.</text>
</comment>
<dbReference type="HAMAP" id="MF_03050">
    <property type="entry name" value="MOCOS"/>
    <property type="match status" value="1"/>
</dbReference>
<evidence type="ECO:0000256" key="4">
    <source>
        <dbReference type="HAMAP-Rule" id="MF_03050"/>
    </source>
</evidence>
<dbReference type="InterPro" id="IPR005303">
    <property type="entry name" value="MOCOS_middle"/>
</dbReference>
<dbReference type="Pfam" id="PF03476">
    <property type="entry name" value="MOSC_N"/>
    <property type="match status" value="1"/>
</dbReference>
<dbReference type="SUPFAM" id="SSF53383">
    <property type="entry name" value="PLP-dependent transferases"/>
    <property type="match status" value="1"/>
</dbReference>
<dbReference type="PROSITE" id="PS51340">
    <property type="entry name" value="MOSC"/>
    <property type="match status" value="1"/>
</dbReference>
<dbReference type="PANTHER" id="PTHR14237:SF80">
    <property type="entry name" value="MOLYBDENUM COFACTOR SULFURASE"/>
    <property type="match status" value="1"/>
</dbReference>
<dbReference type="InterPro" id="IPR000192">
    <property type="entry name" value="Aminotrans_V_dom"/>
</dbReference>
<comment type="similarity">
    <text evidence="4">Belongs to the class-V pyridoxal-phosphate-dependent aminotransferase family. MOCOS subfamily.</text>
</comment>
<comment type="function">
    <text evidence="4">Sulfurates the molybdenum cofactor. Sulfation of molybdenum is essential for xanthine dehydrogenase (XDH) and aldehyde oxidase (ADO) enzymes in which molybdenum cofactor is liganded by 1 oxygen and 1 sulfur atom in active form.</text>
</comment>
<dbReference type="InterPro" id="IPR015424">
    <property type="entry name" value="PyrdxlP-dep_Trfase"/>
</dbReference>
<dbReference type="EMBL" id="WJQU01003591">
    <property type="protein sequence ID" value="KAJ6623591.1"/>
    <property type="molecule type" value="Genomic_DNA"/>
</dbReference>
<feature type="active site" evidence="4">
    <location>
        <position position="418"/>
    </location>
</feature>
<keyword evidence="1 4" id="KW-0808">Transferase</keyword>
<evidence type="ECO:0000256" key="1">
    <source>
        <dbReference type="ARBA" id="ARBA00022679"/>
    </source>
</evidence>
<sequence>MNFENKFVKEYSDHEANIISEEFNRVKKTKEKINKFNDWLISENVYLDHAGSTLYSEKQISDVFENLSSNLYCNPHTSKSTEDLIDQVRFRILSFFNTTSDEYSVIFTSGATQSLKIVAETFDFRDGCTDENGMFCYLQENHTSVLGMREMVTTENIEVITKSNLMEYAASCHSNDEPTLKQTNSLFVYPAQCNFSGFKYPLDLINKIQRNGMQGVDSSNWYICLDAASFVSTNFLDLQRYNPDFVCLSFYKIFGYPSGLGALIVSKRGEQALKKRYYGGGTVKIAMSEINWHVKRDVIHERFEDGTLPFLSVISLLNGFSTLERLVPSVNAVKTMTRISRHCFNLAKYLFESLKEMKYSNGQAVVKLYHDTEFESMENQGGIVNFNLLHPDGSFIGFAETSAIAAIYDIYLRTGCFCNPGACQRHLNLSNEELKKHYKAGHVCGDANHLIDGVPTGSVRISIGYMTTRTDVDAVIHMINDYLLNTPRKTLEMSQIKNSYKIDPKRNPIKPREVVQTNGLQNPTKSPKVTQKSKQATSTGPVNQIKLKQICVYPIKSCAAFKISTKWKLTKRGLKFDREWMIVRRNGVALTQKSDTKLCLITPSINLDEECLEISFPYMQSVKVPLSYEEGKERTLSTICQSKVCGDRVEGVDCGDEVANWLSDALCTDGLRLIRQSQLDKRKFKNSQSISLSNQDQFLLINTTTVNWLISKVDDWCGQEDSVNHLDDVTDRFRGNLIVEAPDVLEELHWKSLQIGNVVLEAGDSCTRCQMICIDQKTGEKTTEPLRTIAREFQGKLTFGLYLSQTGEDDDTRYIDCDNNVIVEK</sequence>
<dbReference type="Gene3D" id="3.40.640.10">
    <property type="entry name" value="Type I PLP-dependent aspartate aminotransferase-like (Major domain)"/>
    <property type="match status" value="1"/>
</dbReference>
<dbReference type="GO" id="GO:0030170">
    <property type="term" value="F:pyridoxal phosphate binding"/>
    <property type="evidence" value="ECO:0007669"/>
    <property type="project" value="UniProtKB-UniRule"/>
</dbReference>
<evidence type="ECO:0000259" key="6">
    <source>
        <dbReference type="PROSITE" id="PS51340"/>
    </source>
</evidence>
<keyword evidence="2 4" id="KW-0663">Pyridoxal phosphate</keyword>
<dbReference type="InterPro" id="IPR015421">
    <property type="entry name" value="PyrdxlP-dep_Trfase_major"/>
</dbReference>
<reference evidence="7" key="1">
    <citation type="submission" date="2022-07" db="EMBL/GenBank/DDBJ databases">
        <authorList>
            <person name="Trinca V."/>
            <person name="Uliana J.V.C."/>
            <person name="Torres T.T."/>
            <person name="Ward R.J."/>
            <person name="Monesi N."/>
        </authorList>
    </citation>
    <scope>NUCLEOTIDE SEQUENCE</scope>
    <source>
        <strain evidence="7">HSMRA1968</strain>
        <tissue evidence="7">Whole embryos</tissue>
    </source>
</reference>
<dbReference type="GO" id="GO:0016829">
    <property type="term" value="F:lyase activity"/>
    <property type="evidence" value="ECO:0007669"/>
    <property type="project" value="UniProtKB-UniRule"/>
</dbReference>
<keyword evidence="3 4" id="KW-0501">Molybdenum cofactor biosynthesis</keyword>
<evidence type="ECO:0000313" key="7">
    <source>
        <dbReference type="EMBL" id="KAJ6623591.1"/>
    </source>
</evidence>
<feature type="domain" description="MOSC" evidence="6">
    <location>
        <begin position="671"/>
        <end position="825"/>
    </location>
</feature>
<dbReference type="EC" id="2.8.1.9" evidence="4"/>
<dbReference type="PANTHER" id="PTHR14237">
    <property type="entry name" value="MOLYBDOPTERIN COFACTOR SULFURASE MOSC"/>
    <property type="match status" value="1"/>
</dbReference>
<evidence type="ECO:0000313" key="8">
    <source>
        <dbReference type="Proteomes" id="UP001151699"/>
    </source>
</evidence>
<dbReference type="SUPFAM" id="SSF141673">
    <property type="entry name" value="MOSC N-terminal domain-like"/>
    <property type="match status" value="1"/>
</dbReference>
<proteinExistence type="inferred from homology"/>
<dbReference type="OrthoDB" id="420046at2759"/>
<dbReference type="Pfam" id="PF03473">
    <property type="entry name" value="MOSC"/>
    <property type="match status" value="1"/>
</dbReference>
<evidence type="ECO:0000256" key="5">
    <source>
        <dbReference type="SAM" id="MobiDB-lite"/>
    </source>
</evidence>
<accession>A0A9Q0MIP2</accession>
<dbReference type="GO" id="GO:0006777">
    <property type="term" value="P:Mo-molybdopterin cofactor biosynthetic process"/>
    <property type="evidence" value="ECO:0007669"/>
    <property type="project" value="UniProtKB-UniRule"/>
</dbReference>
<comment type="cofactor">
    <cofactor evidence="4">
        <name>pyridoxal 5'-phosphate</name>
        <dbReference type="ChEBI" id="CHEBI:597326"/>
    </cofactor>
</comment>
<feature type="modified residue" description="N6-(pyridoxal phosphate)lysine" evidence="4">
    <location>
        <position position="252"/>
    </location>
</feature>
<dbReference type="Gene3D" id="3.90.1150.10">
    <property type="entry name" value="Aspartate Aminotransferase, domain 1"/>
    <property type="match status" value="1"/>
</dbReference>
<organism evidence="7 8">
    <name type="scientific">Pseudolycoriella hygida</name>
    <dbReference type="NCBI Taxonomy" id="35572"/>
    <lineage>
        <taxon>Eukaryota</taxon>
        <taxon>Metazoa</taxon>
        <taxon>Ecdysozoa</taxon>
        <taxon>Arthropoda</taxon>
        <taxon>Hexapoda</taxon>
        <taxon>Insecta</taxon>
        <taxon>Pterygota</taxon>
        <taxon>Neoptera</taxon>
        <taxon>Endopterygota</taxon>
        <taxon>Diptera</taxon>
        <taxon>Nematocera</taxon>
        <taxon>Sciaroidea</taxon>
        <taxon>Sciaridae</taxon>
        <taxon>Pseudolycoriella</taxon>
    </lineage>
</organism>
<dbReference type="Proteomes" id="UP001151699">
    <property type="component" value="Unassembled WGS sequence"/>
</dbReference>
<dbReference type="InterPro" id="IPR005302">
    <property type="entry name" value="MoCF_Sase_C"/>
</dbReference>
<protein>
    <recommendedName>
        <fullName evidence="4">Molybdenum cofactor sulfurase</fullName>
        <shortName evidence="4">MCS</shortName>
        <shortName evidence="4">MOS</shortName>
        <shortName evidence="4">MoCo sulfurase</shortName>
        <ecNumber evidence="4">2.8.1.9</ecNumber>
    </recommendedName>
    <alternativeName>
        <fullName evidence="4">Molybdenum cofactor sulfurtransferase</fullName>
    </alternativeName>
    <alternativeName>
        <fullName evidence="4">Protein maroon-like</fullName>
        <shortName evidence="4">Ma-l</shortName>
    </alternativeName>
</protein>
<dbReference type="InterPro" id="IPR028886">
    <property type="entry name" value="MoCo_sulfurase"/>
</dbReference>
<dbReference type="GO" id="GO:0030151">
    <property type="term" value="F:molybdenum ion binding"/>
    <property type="evidence" value="ECO:0007669"/>
    <property type="project" value="UniProtKB-UniRule"/>
</dbReference>
<keyword evidence="8" id="KW-1185">Reference proteome</keyword>
<gene>
    <name evidence="7" type="primary">mal3</name>
    <name evidence="4" type="synonym">mal</name>
    <name evidence="7" type="ORF">Bhyg_17310</name>
</gene>
<name>A0A9Q0MIP2_9DIPT</name>
<evidence type="ECO:0000256" key="3">
    <source>
        <dbReference type="ARBA" id="ARBA00023150"/>
    </source>
</evidence>
<dbReference type="GO" id="GO:0008265">
    <property type="term" value="F:molybdenum cofactor sulfurtransferase activity"/>
    <property type="evidence" value="ECO:0007669"/>
    <property type="project" value="UniProtKB-UniRule"/>
</dbReference>
<comment type="catalytic activity">
    <reaction evidence="4">
        <text>Mo-molybdopterin + L-cysteine + AH2 = thio-Mo-molybdopterin + L-alanine + A + H2O</text>
        <dbReference type="Rhea" id="RHEA:42636"/>
        <dbReference type="ChEBI" id="CHEBI:13193"/>
        <dbReference type="ChEBI" id="CHEBI:15377"/>
        <dbReference type="ChEBI" id="CHEBI:17499"/>
        <dbReference type="ChEBI" id="CHEBI:35235"/>
        <dbReference type="ChEBI" id="CHEBI:57972"/>
        <dbReference type="ChEBI" id="CHEBI:71302"/>
        <dbReference type="ChEBI" id="CHEBI:82685"/>
        <dbReference type="EC" id="2.8.1.9"/>
    </reaction>
</comment>
<dbReference type="AlphaFoldDB" id="A0A9Q0MIP2"/>
<dbReference type="InterPro" id="IPR015422">
    <property type="entry name" value="PyrdxlP-dep_Trfase_small"/>
</dbReference>
<dbReference type="FunFam" id="3.40.640.10:FF:000119">
    <property type="entry name" value="Molybdenum cofactor sulfurase"/>
    <property type="match status" value="1"/>
</dbReference>
<evidence type="ECO:0000256" key="2">
    <source>
        <dbReference type="ARBA" id="ARBA00022898"/>
    </source>
</evidence>